<keyword evidence="10" id="KW-0496">Mitochondrion</keyword>
<organism evidence="13 14">
    <name type="scientific">Heterobasidion irregulare (strain TC 32-1)</name>
    <dbReference type="NCBI Taxonomy" id="747525"/>
    <lineage>
        <taxon>Eukaryota</taxon>
        <taxon>Fungi</taxon>
        <taxon>Dikarya</taxon>
        <taxon>Basidiomycota</taxon>
        <taxon>Agaricomycotina</taxon>
        <taxon>Agaricomycetes</taxon>
        <taxon>Russulales</taxon>
        <taxon>Bondarzewiaceae</taxon>
        <taxon>Heterobasidion</taxon>
        <taxon>Heterobasidion annosum species complex</taxon>
    </lineage>
</organism>
<dbReference type="GO" id="GO:0015031">
    <property type="term" value="P:protein transport"/>
    <property type="evidence" value="ECO:0007669"/>
    <property type="project" value="UniProtKB-KW"/>
</dbReference>
<gene>
    <name evidence="13" type="ORF">HETIRDRAFT_60095</name>
</gene>
<dbReference type="AlphaFoldDB" id="W4KK17"/>
<evidence type="ECO:0000256" key="2">
    <source>
        <dbReference type="ARBA" id="ARBA00006355"/>
    </source>
</evidence>
<dbReference type="InParanoid" id="W4KK17"/>
<dbReference type="HOGENOM" id="CLU_033744_0_0_1"/>
<evidence type="ECO:0000256" key="5">
    <source>
        <dbReference type="ARBA" id="ARBA00022692"/>
    </source>
</evidence>
<dbReference type="GeneID" id="20678495"/>
<evidence type="ECO:0000313" key="14">
    <source>
        <dbReference type="Proteomes" id="UP000030671"/>
    </source>
</evidence>
<dbReference type="OrthoDB" id="5598305at2759"/>
<evidence type="ECO:0000313" key="13">
    <source>
        <dbReference type="EMBL" id="ETW86192.1"/>
    </source>
</evidence>
<evidence type="ECO:0000256" key="10">
    <source>
        <dbReference type="ARBA" id="ARBA00023128"/>
    </source>
</evidence>
<feature type="compositionally biased region" description="Pro residues" evidence="12">
    <location>
        <begin position="248"/>
        <end position="258"/>
    </location>
</feature>
<evidence type="ECO:0000256" key="3">
    <source>
        <dbReference type="ARBA" id="ARBA00020796"/>
    </source>
</evidence>
<dbReference type="RefSeq" id="XP_009541826.1">
    <property type="nucleotide sequence ID" value="XM_009543531.1"/>
</dbReference>
<dbReference type="InterPro" id="IPR021056">
    <property type="entry name" value="Mt_import_IM_translocase_Tim54"/>
</dbReference>
<reference evidence="13 14" key="1">
    <citation type="journal article" date="2012" name="New Phytol.">
        <title>Insight into trade-off between wood decay and parasitism from the genome of a fungal forest pathogen.</title>
        <authorList>
            <person name="Olson A."/>
            <person name="Aerts A."/>
            <person name="Asiegbu F."/>
            <person name="Belbahri L."/>
            <person name="Bouzid O."/>
            <person name="Broberg A."/>
            <person name="Canback B."/>
            <person name="Coutinho P.M."/>
            <person name="Cullen D."/>
            <person name="Dalman K."/>
            <person name="Deflorio G."/>
            <person name="van Diepen L.T."/>
            <person name="Dunand C."/>
            <person name="Duplessis S."/>
            <person name="Durling M."/>
            <person name="Gonthier P."/>
            <person name="Grimwood J."/>
            <person name="Fossdal C.G."/>
            <person name="Hansson D."/>
            <person name="Henrissat B."/>
            <person name="Hietala A."/>
            <person name="Himmelstrand K."/>
            <person name="Hoffmeister D."/>
            <person name="Hogberg N."/>
            <person name="James T.Y."/>
            <person name="Karlsson M."/>
            <person name="Kohler A."/>
            <person name="Kues U."/>
            <person name="Lee Y.H."/>
            <person name="Lin Y.C."/>
            <person name="Lind M."/>
            <person name="Lindquist E."/>
            <person name="Lombard V."/>
            <person name="Lucas S."/>
            <person name="Lunden K."/>
            <person name="Morin E."/>
            <person name="Murat C."/>
            <person name="Park J."/>
            <person name="Raffaello T."/>
            <person name="Rouze P."/>
            <person name="Salamov A."/>
            <person name="Schmutz J."/>
            <person name="Solheim H."/>
            <person name="Stahlberg J."/>
            <person name="Velez H."/>
            <person name="de Vries R.P."/>
            <person name="Wiebenga A."/>
            <person name="Woodward S."/>
            <person name="Yakovlev I."/>
            <person name="Garbelotto M."/>
            <person name="Martin F."/>
            <person name="Grigoriev I.V."/>
            <person name="Stenlid J."/>
        </authorList>
    </citation>
    <scope>NUCLEOTIDE SEQUENCE [LARGE SCALE GENOMIC DNA]</scope>
    <source>
        <strain evidence="13 14">TC 32-1</strain>
    </source>
</reference>
<keyword evidence="7" id="KW-0653">Protein transport</keyword>
<keyword evidence="5" id="KW-0812">Transmembrane</keyword>
<feature type="compositionally biased region" description="Low complexity" evidence="12">
    <location>
        <begin position="352"/>
        <end position="365"/>
    </location>
</feature>
<dbReference type="eggNOG" id="ENOG502QPMQ">
    <property type="taxonomic scope" value="Eukaryota"/>
</dbReference>
<evidence type="ECO:0000256" key="4">
    <source>
        <dbReference type="ARBA" id="ARBA00022448"/>
    </source>
</evidence>
<dbReference type="FunCoup" id="W4KK17">
    <property type="interactions" value="59"/>
</dbReference>
<dbReference type="STRING" id="747525.W4KK17"/>
<evidence type="ECO:0000256" key="11">
    <source>
        <dbReference type="ARBA" id="ARBA00023136"/>
    </source>
</evidence>
<comment type="subcellular location">
    <subcellularLocation>
        <location evidence="1">Mitochondrion inner membrane</location>
        <topology evidence="1">Single-pass membrane protein</topology>
    </subcellularLocation>
</comment>
<comment type="similarity">
    <text evidence="2">Belongs to the TIM54 family.</text>
</comment>
<keyword evidence="9" id="KW-0811">Translocation</keyword>
<keyword evidence="11" id="KW-0472">Membrane</keyword>
<evidence type="ECO:0000256" key="7">
    <source>
        <dbReference type="ARBA" id="ARBA00022927"/>
    </source>
</evidence>
<proteinExistence type="inferred from homology"/>
<name>W4KK17_HETIT</name>
<evidence type="ECO:0000256" key="6">
    <source>
        <dbReference type="ARBA" id="ARBA00022792"/>
    </source>
</evidence>
<dbReference type="Proteomes" id="UP000030671">
    <property type="component" value="Unassembled WGS sequence"/>
</dbReference>
<feature type="compositionally biased region" description="Basic and acidic residues" evidence="12">
    <location>
        <begin position="224"/>
        <end position="242"/>
    </location>
</feature>
<evidence type="ECO:0000256" key="8">
    <source>
        <dbReference type="ARBA" id="ARBA00022989"/>
    </source>
</evidence>
<dbReference type="KEGG" id="hir:HETIRDRAFT_60095"/>
<evidence type="ECO:0000256" key="12">
    <source>
        <dbReference type="SAM" id="MobiDB-lite"/>
    </source>
</evidence>
<dbReference type="EMBL" id="KI925455">
    <property type="protein sequence ID" value="ETW86192.1"/>
    <property type="molecule type" value="Genomic_DNA"/>
</dbReference>
<evidence type="ECO:0000256" key="9">
    <source>
        <dbReference type="ARBA" id="ARBA00023010"/>
    </source>
</evidence>
<sequence length="489" mass="55051">MSLPEGTPPSTVLPPQKSGARAALEYTGIPPSWFEKRPRLPSRNWLIFIGVTSTVIGFYVHDRRECKRIREEYASRVRHLADEPLHSLEFARKVTVYGAKWPGDDDWDRSTRYFRKYVKPIFVAAAVDFEIIAGKRHGDLATRIAEDIKQQRRISLGLESPNVPGVPLPTQQTPEEKQRRLFAGGTVLVGRPAFKEYMAGLRRGWTEGLQKVDREESLAQELESDGRFDEPEETQNHIHSEDVDNEPLPTPSRLPPSRPGVFSPLSMRAPPPRSPIPEKTQSTGADVPPPARIPPQPPLLLVPFVNHIGLSQIPYMIIDFFNERAQVKAGAEAAYRLVMNETRPFIGPPSEPSQAESSSVSASPSMTNTDLAFDTKAELFYKSSTSKLPSETQKVRDDYYKSLPAKLDTARQLARREREPTSDEVAAPPPTEVELRAERLNKELRWRGDEKGWDIIRPDAPVDWDSRMEGALSVFVDPQDGHSNEVLKE</sequence>
<dbReference type="GO" id="GO:0005743">
    <property type="term" value="C:mitochondrial inner membrane"/>
    <property type="evidence" value="ECO:0007669"/>
    <property type="project" value="UniProtKB-SubCell"/>
</dbReference>
<accession>W4KK17</accession>
<dbReference type="Pfam" id="PF11711">
    <property type="entry name" value="Tim54"/>
    <property type="match status" value="1"/>
</dbReference>
<feature type="region of interest" description="Disordered" evidence="12">
    <location>
        <begin position="345"/>
        <end position="366"/>
    </location>
</feature>
<keyword evidence="4" id="KW-0813">Transport</keyword>
<protein>
    <recommendedName>
        <fullName evidence="3">Mitochondrial import inner membrane translocase subunit TIM54</fullName>
    </recommendedName>
</protein>
<keyword evidence="14" id="KW-1185">Reference proteome</keyword>
<feature type="region of interest" description="Disordered" evidence="12">
    <location>
        <begin position="217"/>
        <end position="289"/>
    </location>
</feature>
<keyword evidence="8" id="KW-1133">Transmembrane helix</keyword>
<keyword evidence="6" id="KW-0999">Mitochondrion inner membrane</keyword>
<evidence type="ECO:0000256" key="1">
    <source>
        <dbReference type="ARBA" id="ARBA00004434"/>
    </source>
</evidence>
<feature type="region of interest" description="Disordered" evidence="12">
    <location>
        <begin position="410"/>
        <end position="433"/>
    </location>
</feature>